<organism evidence="1 2">
    <name type="scientific">Ruminococcus gauvreauii</name>
    <dbReference type="NCBI Taxonomy" id="438033"/>
    <lineage>
        <taxon>Bacteria</taxon>
        <taxon>Bacillati</taxon>
        <taxon>Bacillota</taxon>
        <taxon>Clostridia</taxon>
        <taxon>Eubacteriales</taxon>
        <taxon>Oscillospiraceae</taxon>
        <taxon>Ruminococcus</taxon>
    </lineage>
</organism>
<gene>
    <name evidence="1" type="ORF">NQ502_03850</name>
</gene>
<dbReference type="Proteomes" id="UP001060164">
    <property type="component" value="Chromosome"/>
</dbReference>
<accession>A0ABY5VIH0</accession>
<evidence type="ECO:0000313" key="2">
    <source>
        <dbReference type="Proteomes" id="UP001060164"/>
    </source>
</evidence>
<reference evidence="1" key="1">
    <citation type="journal article" date="2022" name="Cell">
        <title>Design, construction, and in vivo augmentation of a complex gut microbiome.</title>
        <authorList>
            <person name="Cheng A.G."/>
            <person name="Ho P.Y."/>
            <person name="Aranda-Diaz A."/>
            <person name="Jain S."/>
            <person name="Yu F.B."/>
            <person name="Meng X."/>
            <person name="Wang M."/>
            <person name="Iakiviak M."/>
            <person name="Nagashima K."/>
            <person name="Zhao A."/>
            <person name="Murugkar P."/>
            <person name="Patil A."/>
            <person name="Atabakhsh K."/>
            <person name="Weakley A."/>
            <person name="Yan J."/>
            <person name="Brumbaugh A.R."/>
            <person name="Higginbottom S."/>
            <person name="Dimas A."/>
            <person name="Shiver A.L."/>
            <person name="Deutschbauer A."/>
            <person name="Neff N."/>
            <person name="Sonnenburg J.L."/>
            <person name="Huang K.C."/>
            <person name="Fischbach M.A."/>
        </authorList>
    </citation>
    <scope>NUCLEOTIDE SEQUENCE</scope>
    <source>
        <strain evidence="1">DSM 19829</strain>
    </source>
</reference>
<sequence>MGMKYELFFLNNIHDSMEMVNVELDPFFDLFSQGDFDELTMKHIILNLANCLELLVKYRLEQEHWTLIFTDLNKAKYSDYLAGDFVSVDVKSGILRLKNVCEMEYTFVASMHIYQYRNRLMHYTLNSTFEQIIKDVADAMKEIAEFVEKEIIKDLPQEAQKDFQDTIVDYRKYAEALKKLKL</sequence>
<keyword evidence="2" id="KW-1185">Reference proteome</keyword>
<protein>
    <submittedName>
        <fullName evidence="1">Uncharacterized protein</fullName>
    </submittedName>
</protein>
<dbReference type="RefSeq" id="WP_028529444.1">
    <property type="nucleotide sequence ID" value="NZ_CABLBR010000025.1"/>
</dbReference>
<evidence type="ECO:0000313" key="1">
    <source>
        <dbReference type="EMBL" id="UWP60197.1"/>
    </source>
</evidence>
<proteinExistence type="predicted"/>
<dbReference type="EMBL" id="CP102290">
    <property type="protein sequence ID" value="UWP60197.1"/>
    <property type="molecule type" value="Genomic_DNA"/>
</dbReference>
<name>A0ABY5VIH0_9FIRM</name>